<dbReference type="EMBL" id="JARYZI010000002">
    <property type="protein sequence ID" value="MDH8677531.1"/>
    <property type="molecule type" value="Genomic_DNA"/>
</dbReference>
<dbReference type="Proteomes" id="UP001158045">
    <property type="component" value="Unassembled WGS sequence"/>
</dbReference>
<evidence type="ECO:0000256" key="2">
    <source>
        <dbReference type="ARBA" id="ARBA00022692"/>
    </source>
</evidence>
<accession>A0ABT6NAW2</accession>
<evidence type="ECO:0000256" key="3">
    <source>
        <dbReference type="ARBA" id="ARBA00022989"/>
    </source>
</evidence>
<feature type="transmembrane region" description="Helical" evidence="5">
    <location>
        <begin position="70"/>
        <end position="89"/>
    </location>
</feature>
<name>A0ABT6NAW2_9FIRM</name>
<comment type="caution">
    <text evidence="7">The sequence shown here is derived from an EMBL/GenBank/DDBJ whole genome shotgun (WGS) entry which is preliminary data.</text>
</comment>
<evidence type="ECO:0000313" key="7">
    <source>
        <dbReference type="EMBL" id="MDH8677531.1"/>
    </source>
</evidence>
<feature type="transmembrane region" description="Helical" evidence="5">
    <location>
        <begin position="38"/>
        <end position="58"/>
    </location>
</feature>
<evidence type="ECO:0000259" key="6">
    <source>
        <dbReference type="Pfam" id="PF06271"/>
    </source>
</evidence>
<keyword evidence="8" id="KW-1185">Reference proteome</keyword>
<dbReference type="Pfam" id="PF06271">
    <property type="entry name" value="RDD"/>
    <property type="match status" value="1"/>
</dbReference>
<keyword evidence="3 5" id="KW-1133">Transmembrane helix</keyword>
<feature type="domain" description="RDD" evidence="6">
    <location>
        <begin position="25"/>
        <end position="186"/>
    </location>
</feature>
<evidence type="ECO:0000256" key="1">
    <source>
        <dbReference type="ARBA" id="ARBA00004141"/>
    </source>
</evidence>
<evidence type="ECO:0000256" key="4">
    <source>
        <dbReference type="ARBA" id="ARBA00023136"/>
    </source>
</evidence>
<dbReference type="InterPro" id="IPR010432">
    <property type="entry name" value="RDD"/>
</dbReference>
<dbReference type="RefSeq" id="WP_281093345.1">
    <property type="nucleotide sequence ID" value="NZ_JARYZI010000002.1"/>
</dbReference>
<evidence type="ECO:0000313" key="8">
    <source>
        <dbReference type="Proteomes" id="UP001158045"/>
    </source>
</evidence>
<proteinExistence type="predicted"/>
<keyword evidence="4 5" id="KW-0472">Membrane</keyword>
<gene>
    <name evidence="7" type="ORF">QE109_05195</name>
</gene>
<comment type="subcellular location">
    <subcellularLocation>
        <location evidence="1">Membrane</location>
        <topology evidence="1">Multi-pass membrane protein</topology>
    </subcellularLocation>
</comment>
<reference evidence="7 8" key="1">
    <citation type="submission" date="2023-04" db="EMBL/GenBank/DDBJ databases">
        <title>Fusibacter bizertensis strain WBS, isolated from littoral bottom sediments of the Arctic seas - biochemical and genomic analysis.</title>
        <authorList>
            <person name="Brioukhanov A.L."/>
        </authorList>
    </citation>
    <scope>NUCLEOTIDE SEQUENCE [LARGE SCALE GENOMIC DNA]</scope>
    <source>
        <strain evidence="7 8">WBS</strain>
    </source>
</reference>
<feature type="transmembrane region" description="Helical" evidence="5">
    <location>
        <begin position="168"/>
        <end position="191"/>
    </location>
</feature>
<keyword evidence="2 5" id="KW-0812">Transmembrane</keyword>
<organism evidence="7 8">
    <name type="scientific">Fusibacter bizertensis</name>
    <dbReference type="NCBI Taxonomy" id="1488331"/>
    <lineage>
        <taxon>Bacteria</taxon>
        <taxon>Bacillati</taxon>
        <taxon>Bacillota</taxon>
        <taxon>Clostridia</taxon>
        <taxon>Eubacteriales</taxon>
        <taxon>Eubacteriales Family XII. Incertae Sedis</taxon>
        <taxon>Fusibacter</taxon>
    </lineage>
</organism>
<protein>
    <submittedName>
        <fullName evidence="7">RDD family protein</fullName>
    </submittedName>
</protein>
<sequence>MIYFVDEPLHTEEKLPDIDAFPKVRSPWRRFFARSFDLYLYGVLLSILQSLVFNINILNRTSGGNILDSLIALLFMIIFEPILLMIFGTTPGKWLLGIRVTDPFGDKLSYKVGLERVLTVFWRGYGLSIPIYNLVRLFKSYKECDAGETLDWELDSVVHLKDQKKWRIATYLIAHIVLFGVLFLTFSLAALPKNRGEISVAEFSENYNEFASYYDLAGSKVLDDKGKWIGREMDSSTIYIGLYSEPPVFEFTETGGIMTGFAFDVELEDSEGWQSSYRNEIILSILSYVRAQPGNSLITNDLEDIIDQIIKKPFEDFQYTSHGVIITCDYTYSGYIGQTGYGTLFPDEDKEKYFKVEFRMYKE</sequence>
<evidence type="ECO:0000256" key="5">
    <source>
        <dbReference type="SAM" id="Phobius"/>
    </source>
</evidence>